<dbReference type="EMBL" id="FNLM01000034">
    <property type="protein sequence ID" value="SDU61345.1"/>
    <property type="molecule type" value="Genomic_DNA"/>
</dbReference>
<evidence type="ECO:0000313" key="3">
    <source>
        <dbReference type="Proteomes" id="UP000183180"/>
    </source>
</evidence>
<proteinExistence type="predicted"/>
<organism evidence="2 3">
    <name type="scientific">Gordonia westfalica</name>
    <dbReference type="NCBI Taxonomy" id="158898"/>
    <lineage>
        <taxon>Bacteria</taxon>
        <taxon>Bacillati</taxon>
        <taxon>Actinomycetota</taxon>
        <taxon>Actinomycetes</taxon>
        <taxon>Mycobacteriales</taxon>
        <taxon>Gordoniaceae</taxon>
        <taxon>Gordonia</taxon>
    </lineage>
</organism>
<evidence type="ECO:0008006" key="4">
    <source>
        <dbReference type="Google" id="ProtNLM"/>
    </source>
</evidence>
<sequence length="92" mass="9957">MDIVEAIGKVLIVGLLFGAGLPALFAVGLRMHEQGSDVVLDGSIIKGSPARRVLSFVIFGVVALVIITALLWITRQTLYFHTGIKLFPFGYK</sequence>
<evidence type="ECO:0000256" key="1">
    <source>
        <dbReference type="SAM" id="Phobius"/>
    </source>
</evidence>
<dbReference type="Proteomes" id="UP000183180">
    <property type="component" value="Unassembled WGS sequence"/>
</dbReference>
<accession>A0A1H2JZ29</accession>
<evidence type="ECO:0000313" key="2">
    <source>
        <dbReference type="EMBL" id="SDU61345.1"/>
    </source>
</evidence>
<dbReference type="OrthoDB" id="4881303at2"/>
<protein>
    <recommendedName>
        <fullName evidence="4">Transmembrane protein</fullName>
    </recommendedName>
</protein>
<dbReference type="RefSeq" id="WP_074851174.1">
    <property type="nucleotide sequence ID" value="NZ_FNLM01000034.1"/>
</dbReference>
<feature type="transmembrane region" description="Helical" evidence="1">
    <location>
        <begin position="53"/>
        <end position="73"/>
    </location>
</feature>
<keyword evidence="1" id="KW-0812">Transmembrane</keyword>
<name>A0A1H2JZ29_9ACTN</name>
<reference evidence="2 3" key="1">
    <citation type="submission" date="2016-10" db="EMBL/GenBank/DDBJ databases">
        <authorList>
            <person name="de Groot N.N."/>
        </authorList>
    </citation>
    <scope>NUCLEOTIDE SEQUENCE [LARGE SCALE GENOMIC DNA]</scope>
    <source>
        <strain evidence="2 3">DSM 44215</strain>
    </source>
</reference>
<dbReference type="AlphaFoldDB" id="A0A1H2JZ29"/>
<dbReference type="STRING" id="158898.SAMN04488548_1342640"/>
<gene>
    <name evidence="2" type="ORF">SAMN04488548_1342640</name>
</gene>
<keyword evidence="1" id="KW-0472">Membrane</keyword>
<keyword evidence="1" id="KW-1133">Transmembrane helix</keyword>
<feature type="transmembrane region" description="Helical" evidence="1">
    <location>
        <begin position="6"/>
        <end position="27"/>
    </location>
</feature>